<reference evidence="3" key="1">
    <citation type="submission" date="2020-10" db="EMBL/GenBank/DDBJ databases">
        <authorList>
            <person name="Gilroy R."/>
        </authorList>
    </citation>
    <scope>NUCLEOTIDE SEQUENCE</scope>
    <source>
        <strain evidence="3">6276</strain>
    </source>
</reference>
<dbReference type="InterPro" id="IPR010982">
    <property type="entry name" value="Lambda_DNA-bd_dom_sf"/>
</dbReference>
<dbReference type="Proteomes" id="UP000823928">
    <property type="component" value="Unassembled WGS sequence"/>
</dbReference>
<dbReference type="PANTHER" id="PTHR46797">
    <property type="entry name" value="HTH-TYPE TRANSCRIPTIONAL REGULATOR"/>
    <property type="match status" value="1"/>
</dbReference>
<proteinExistence type="predicted"/>
<accession>A0A9D1JPF0</accession>
<gene>
    <name evidence="3" type="ORF">IAC10_11280</name>
</gene>
<dbReference type="AlphaFoldDB" id="A0A9D1JPF0"/>
<organism evidence="3 4">
    <name type="scientific">Candidatus Scatousia excrementigallinarum</name>
    <dbReference type="NCBI Taxonomy" id="2840935"/>
    <lineage>
        <taxon>Bacteria</taxon>
        <taxon>Candidatus Scatousia</taxon>
    </lineage>
</organism>
<dbReference type="GO" id="GO:0003700">
    <property type="term" value="F:DNA-binding transcription factor activity"/>
    <property type="evidence" value="ECO:0007669"/>
    <property type="project" value="TreeGrafter"/>
</dbReference>
<dbReference type="Gene3D" id="1.10.260.40">
    <property type="entry name" value="lambda repressor-like DNA-binding domains"/>
    <property type="match status" value="1"/>
</dbReference>
<feature type="domain" description="HTH cro/C1-type" evidence="2">
    <location>
        <begin position="16"/>
        <end position="70"/>
    </location>
</feature>
<dbReference type="GO" id="GO:0003677">
    <property type="term" value="F:DNA binding"/>
    <property type="evidence" value="ECO:0007669"/>
    <property type="project" value="UniProtKB-KW"/>
</dbReference>
<protein>
    <submittedName>
        <fullName evidence="3">Helix-turn-helix transcriptional regulator</fullName>
    </submittedName>
</protein>
<comment type="caution">
    <text evidence="3">The sequence shown here is derived from an EMBL/GenBank/DDBJ whole genome shotgun (WGS) entry which is preliminary data.</text>
</comment>
<dbReference type="CDD" id="cd00093">
    <property type="entry name" value="HTH_XRE"/>
    <property type="match status" value="1"/>
</dbReference>
<evidence type="ECO:0000259" key="2">
    <source>
        <dbReference type="PROSITE" id="PS50943"/>
    </source>
</evidence>
<sequence length="75" mass="8469">MKDRTFEISKLVGKNIKAFRVKKDLTQSQLAERALMSANMIGHIERGEKSPTVETLAGIANALNIDLYKLFIFED</sequence>
<evidence type="ECO:0000256" key="1">
    <source>
        <dbReference type="ARBA" id="ARBA00023125"/>
    </source>
</evidence>
<evidence type="ECO:0000313" key="3">
    <source>
        <dbReference type="EMBL" id="HIS37190.1"/>
    </source>
</evidence>
<dbReference type="SMART" id="SM00530">
    <property type="entry name" value="HTH_XRE"/>
    <property type="match status" value="1"/>
</dbReference>
<dbReference type="InterPro" id="IPR050807">
    <property type="entry name" value="TransReg_Diox_bact_type"/>
</dbReference>
<dbReference type="EMBL" id="DVIU01000220">
    <property type="protein sequence ID" value="HIS37190.1"/>
    <property type="molecule type" value="Genomic_DNA"/>
</dbReference>
<name>A0A9D1JPF0_9BACT</name>
<dbReference type="PANTHER" id="PTHR46797:SF1">
    <property type="entry name" value="METHYLPHOSPHONATE SYNTHASE"/>
    <property type="match status" value="1"/>
</dbReference>
<dbReference type="GO" id="GO:0005829">
    <property type="term" value="C:cytosol"/>
    <property type="evidence" value="ECO:0007669"/>
    <property type="project" value="TreeGrafter"/>
</dbReference>
<keyword evidence="1" id="KW-0238">DNA-binding</keyword>
<dbReference type="PROSITE" id="PS50943">
    <property type="entry name" value="HTH_CROC1"/>
    <property type="match status" value="1"/>
</dbReference>
<dbReference type="SUPFAM" id="SSF47413">
    <property type="entry name" value="lambda repressor-like DNA-binding domains"/>
    <property type="match status" value="1"/>
</dbReference>
<reference evidence="3" key="2">
    <citation type="journal article" date="2021" name="PeerJ">
        <title>Extensive microbial diversity within the chicken gut microbiome revealed by metagenomics and culture.</title>
        <authorList>
            <person name="Gilroy R."/>
            <person name="Ravi A."/>
            <person name="Getino M."/>
            <person name="Pursley I."/>
            <person name="Horton D.L."/>
            <person name="Alikhan N.F."/>
            <person name="Baker D."/>
            <person name="Gharbi K."/>
            <person name="Hall N."/>
            <person name="Watson M."/>
            <person name="Adriaenssens E.M."/>
            <person name="Foster-Nyarko E."/>
            <person name="Jarju S."/>
            <person name="Secka A."/>
            <person name="Antonio M."/>
            <person name="Oren A."/>
            <person name="Chaudhuri R.R."/>
            <person name="La Ragione R."/>
            <person name="Hildebrand F."/>
            <person name="Pallen M.J."/>
        </authorList>
    </citation>
    <scope>NUCLEOTIDE SEQUENCE</scope>
    <source>
        <strain evidence="3">6276</strain>
    </source>
</reference>
<dbReference type="InterPro" id="IPR001387">
    <property type="entry name" value="Cro/C1-type_HTH"/>
</dbReference>
<evidence type="ECO:0000313" key="4">
    <source>
        <dbReference type="Proteomes" id="UP000823928"/>
    </source>
</evidence>
<dbReference type="Pfam" id="PF01381">
    <property type="entry name" value="HTH_3"/>
    <property type="match status" value="1"/>
</dbReference>